<dbReference type="AlphaFoldDB" id="A0A4S2MTN5"/>
<accession>A0A4S2MTN5</accession>
<organism evidence="2 3">
    <name type="scientific">Ascodesmis nigricans</name>
    <dbReference type="NCBI Taxonomy" id="341454"/>
    <lineage>
        <taxon>Eukaryota</taxon>
        <taxon>Fungi</taxon>
        <taxon>Dikarya</taxon>
        <taxon>Ascomycota</taxon>
        <taxon>Pezizomycotina</taxon>
        <taxon>Pezizomycetes</taxon>
        <taxon>Pezizales</taxon>
        <taxon>Ascodesmidaceae</taxon>
        <taxon>Ascodesmis</taxon>
    </lineage>
</organism>
<name>A0A4S2MTN5_9PEZI</name>
<feature type="region of interest" description="Disordered" evidence="1">
    <location>
        <begin position="1"/>
        <end position="20"/>
    </location>
</feature>
<feature type="compositionally biased region" description="Polar residues" evidence="1">
    <location>
        <begin position="1"/>
        <end position="11"/>
    </location>
</feature>
<proteinExistence type="predicted"/>
<dbReference type="EMBL" id="ML220128">
    <property type="protein sequence ID" value="TGZ79860.1"/>
    <property type="molecule type" value="Genomic_DNA"/>
</dbReference>
<dbReference type="InParanoid" id="A0A4S2MTN5"/>
<evidence type="ECO:0000313" key="2">
    <source>
        <dbReference type="EMBL" id="TGZ79860.1"/>
    </source>
</evidence>
<sequence length="203" mass="21737">MWPVSDLSTSIPRHHTSTPLTVPRRFTTRSLLPIPGITTIKTSSLETNLFFGRKMRFYYILPLASVAIAAAVAGETHQPHSNGIEQRQSLGVNGTTTDTANTGNGAPLKLTFLVKDGPSYVYSTVADPDGGERFTHEADMKKCIELKEGAKDKVESAMVLAGTCNLFPQAACQGTKTELAPGAGSKKTFSMGPDKNVASFQCT</sequence>
<keyword evidence="3" id="KW-1185">Reference proteome</keyword>
<gene>
    <name evidence="2" type="ORF">EX30DRAFT_396688</name>
</gene>
<dbReference type="Proteomes" id="UP000298138">
    <property type="component" value="Unassembled WGS sequence"/>
</dbReference>
<feature type="region of interest" description="Disordered" evidence="1">
    <location>
        <begin position="79"/>
        <end position="103"/>
    </location>
</feature>
<reference evidence="2 3" key="1">
    <citation type="submission" date="2019-04" db="EMBL/GenBank/DDBJ databases">
        <title>Comparative genomics and transcriptomics to analyze fruiting body development in filamentous ascomycetes.</title>
        <authorList>
            <consortium name="DOE Joint Genome Institute"/>
            <person name="Lutkenhaus R."/>
            <person name="Traeger S."/>
            <person name="Breuer J."/>
            <person name="Kuo A."/>
            <person name="Lipzen A."/>
            <person name="Pangilinan J."/>
            <person name="Dilworth D."/>
            <person name="Sandor L."/>
            <person name="Poggeler S."/>
            <person name="Barry K."/>
            <person name="Grigoriev I.V."/>
            <person name="Nowrousian M."/>
        </authorList>
    </citation>
    <scope>NUCLEOTIDE SEQUENCE [LARGE SCALE GENOMIC DNA]</scope>
    <source>
        <strain evidence="2 3">CBS 389.68</strain>
    </source>
</reference>
<protein>
    <submittedName>
        <fullName evidence="2">Uncharacterized protein</fullName>
    </submittedName>
</protein>
<evidence type="ECO:0000313" key="3">
    <source>
        <dbReference type="Proteomes" id="UP000298138"/>
    </source>
</evidence>
<feature type="compositionally biased region" description="Polar residues" evidence="1">
    <location>
        <begin position="79"/>
        <end position="92"/>
    </location>
</feature>
<evidence type="ECO:0000256" key="1">
    <source>
        <dbReference type="SAM" id="MobiDB-lite"/>
    </source>
</evidence>
<feature type="compositionally biased region" description="Low complexity" evidence="1">
    <location>
        <begin position="93"/>
        <end position="103"/>
    </location>
</feature>